<keyword evidence="2" id="KW-1185">Reference proteome</keyword>
<evidence type="ECO:0000313" key="2">
    <source>
        <dbReference type="Proteomes" id="UP001432146"/>
    </source>
</evidence>
<reference evidence="1 2" key="1">
    <citation type="submission" date="2024-05" db="EMBL/GenBank/DDBJ databases">
        <title>The nuclear and mitochondrial genome assemblies of Tetragonisca angustula (Apidae: Meliponini), a tiny yet remarkable pollinator in the Neotropics.</title>
        <authorList>
            <person name="Ferrari R."/>
            <person name="Ricardo P.C."/>
            <person name="Dias F.C."/>
            <person name="Araujo N.S."/>
            <person name="Soares D.O."/>
            <person name="Zhou Q.-S."/>
            <person name="Zhu C.-D."/>
            <person name="Coutinho L."/>
            <person name="Airas M.C."/>
            <person name="Batista T.M."/>
        </authorList>
    </citation>
    <scope>NUCLEOTIDE SEQUENCE [LARGE SCALE GENOMIC DNA]</scope>
    <source>
        <strain evidence="1">ASF017062</strain>
        <tissue evidence="1">Abdomen</tissue>
    </source>
</reference>
<organism evidence="1 2">
    <name type="scientific">Tetragonisca angustula</name>
    <dbReference type="NCBI Taxonomy" id="166442"/>
    <lineage>
        <taxon>Eukaryota</taxon>
        <taxon>Metazoa</taxon>
        <taxon>Ecdysozoa</taxon>
        <taxon>Arthropoda</taxon>
        <taxon>Hexapoda</taxon>
        <taxon>Insecta</taxon>
        <taxon>Pterygota</taxon>
        <taxon>Neoptera</taxon>
        <taxon>Endopterygota</taxon>
        <taxon>Hymenoptera</taxon>
        <taxon>Apocrita</taxon>
        <taxon>Aculeata</taxon>
        <taxon>Apoidea</taxon>
        <taxon>Anthophila</taxon>
        <taxon>Apidae</taxon>
        <taxon>Tetragonisca</taxon>
    </lineage>
</organism>
<protein>
    <submittedName>
        <fullName evidence="1">Uncharacterized protein</fullName>
    </submittedName>
</protein>
<dbReference type="Proteomes" id="UP001432146">
    <property type="component" value="Unassembled WGS sequence"/>
</dbReference>
<sequence length="93" mass="11047">MSYKLRLRAAMFLETEHGEDGDKGEEEEIDDDRDENLHMRVSATDRRDHLLTFRDVEQPMSVFSGDDKMNIRNWLQEFEEMAEPCNCSINHLR</sequence>
<proteinExistence type="predicted"/>
<gene>
    <name evidence="1" type="ORF">QLX08_004360</name>
</gene>
<evidence type="ECO:0000313" key="1">
    <source>
        <dbReference type="EMBL" id="KAK9304200.1"/>
    </source>
</evidence>
<dbReference type="AlphaFoldDB" id="A0AAW1A2Q4"/>
<accession>A0AAW1A2Q4</accession>
<name>A0AAW1A2Q4_9HYME</name>
<dbReference type="EMBL" id="JAWNGG020000065">
    <property type="protein sequence ID" value="KAK9304200.1"/>
    <property type="molecule type" value="Genomic_DNA"/>
</dbReference>
<comment type="caution">
    <text evidence="1">The sequence shown here is derived from an EMBL/GenBank/DDBJ whole genome shotgun (WGS) entry which is preliminary data.</text>
</comment>